<dbReference type="PANTHER" id="PTHR10924">
    <property type="entry name" value="MAJOR FACILITATOR SUPERFAMILY PROTEIN-RELATED"/>
    <property type="match status" value="1"/>
</dbReference>
<evidence type="ECO:0000256" key="3">
    <source>
        <dbReference type="ARBA" id="ARBA00022989"/>
    </source>
</evidence>
<evidence type="ECO:0000256" key="2">
    <source>
        <dbReference type="ARBA" id="ARBA00022692"/>
    </source>
</evidence>
<dbReference type="GO" id="GO:0016020">
    <property type="term" value="C:membrane"/>
    <property type="evidence" value="ECO:0007669"/>
    <property type="project" value="UniProtKB-SubCell"/>
</dbReference>
<dbReference type="InterPro" id="IPR036259">
    <property type="entry name" value="MFS_trans_sf"/>
</dbReference>
<evidence type="ECO:0000256" key="4">
    <source>
        <dbReference type="ARBA" id="ARBA00023136"/>
    </source>
</evidence>
<feature type="transmembrane region" description="Helical" evidence="5">
    <location>
        <begin position="79"/>
        <end position="98"/>
    </location>
</feature>
<comment type="subcellular location">
    <subcellularLocation>
        <location evidence="1">Membrane</location>
        <topology evidence="1">Multi-pass membrane protein</topology>
    </subcellularLocation>
</comment>
<dbReference type="AlphaFoldDB" id="A0A815L7P2"/>
<dbReference type="Proteomes" id="UP000663860">
    <property type="component" value="Unassembled WGS sequence"/>
</dbReference>
<keyword evidence="3 5" id="KW-1133">Transmembrane helix</keyword>
<reference evidence="6" key="1">
    <citation type="submission" date="2021-02" db="EMBL/GenBank/DDBJ databases">
        <authorList>
            <person name="Nowell W R."/>
        </authorList>
    </citation>
    <scope>NUCLEOTIDE SEQUENCE</scope>
</reference>
<dbReference type="PANTHER" id="PTHR10924:SF4">
    <property type="entry name" value="GH15861P"/>
    <property type="match status" value="1"/>
</dbReference>
<evidence type="ECO:0000256" key="5">
    <source>
        <dbReference type="SAM" id="Phobius"/>
    </source>
</evidence>
<dbReference type="GO" id="GO:0020037">
    <property type="term" value="F:heme binding"/>
    <property type="evidence" value="ECO:0007669"/>
    <property type="project" value="TreeGrafter"/>
</dbReference>
<comment type="caution">
    <text evidence="6">The sequence shown here is derived from an EMBL/GenBank/DDBJ whole genome shotgun (WGS) entry which is preliminary data.</text>
</comment>
<organism evidence="6 8">
    <name type="scientific">Adineta steineri</name>
    <dbReference type="NCBI Taxonomy" id="433720"/>
    <lineage>
        <taxon>Eukaryota</taxon>
        <taxon>Metazoa</taxon>
        <taxon>Spiralia</taxon>
        <taxon>Gnathifera</taxon>
        <taxon>Rotifera</taxon>
        <taxon>Eurotatoria</taxon>
        <taxon>Bdelloidea</taxon>
        <taxon>Adinetida</taxon>
        <taxon>Adinetidae</taxon>
        <taxon>Adineta</taxon>
    </lineage>
</organism>
<dbReference type="SUPFAM" id="SSF103473">
    <property type="entry name" value="MFS general substrate transporter"/>
    <property type="match status" value="1"/>
</dbReference>
<dbReference type="Proteomes" id="UP000663868">
    <property type="component" value="Unassembled WGS sequence"/>
</dbReference>
<evidence type="ECO:0000313" key="8">
    <source>
        <dbReference type="Proteomes" id="UP000663860"/>
    </source>
</evidence>
<feature type="transmembrane region" description="Helical" evidence="5">
    <location>
        <begin position="13"/>
        <end position="34"/>
    </location>
</feature>
<protein>
    <submittedName>
        <fullName evidence="6">Uncharacterized protein</fullName>
    </submittedName>
</protein>
<keyword evidence="2 5" id="KW-0812">Transmembrane</keyword>
<keyword evidence="4 5" id="KW-0472">Membrane</keyword>
<evidence type="ECO:0000313" key="6">
    <source>
        <dbReference type="EMBL" id="CAF1406259.1"/>
    </source>
</evidence>
<name>A0A815L7P2_9BILA</name>
<dbReference type="InterPro" id="IPR049680">
    <property type="entry name" value="FLVCR1-2_SLC49-like"/>
</dbReference>
<gene>
    <name evidence="6" type="ORF">IZO911_LOCUS39801</name>
    <name evidence="7" type="ORF">KXQ929_LOCUS7762</name>
</gene>
<accession>A0A815L7P2</accession>
<evidence type="ECO:0000256" key="1">
    <source>
        <dbReference type="ARBA" id="ARBA00004141"/>
    </source>
</evidence>
<evidence type="ECO:0000313" key="7">
    <source>
        <dbReference type="EMBL" id="CAF3651282.1"/>
    </source>
</evidence>
<sequence>MVLFTTTIHLHEYVAFVTMIIVGFFMTGYLPVGFEYGVEITYPENEAISSSLLNVSAQIFGLCITYIQEHFLLKHKVLGSNIMLCVVLLLGAIITALIRSSLRRQQAQHNVDI</sequence>
<dbReference type="GO" id="GO:0015232">
    <property type="term" value="F:heme transmembrane transporter activity"/>
    <property type="evidence" value="ECO:0007669"/>
    <property type="project" value="TreeGrafter"/>
</dbReference>
<dbReference type="EMBL" id="CAJOBB010000325">
    <property type="protein sequence ID" value="CAF3651282.1"/>
    <property type="molecule type" value="Genomic_DNA"/>
</dbReference>
<dbReference type="EMBL" id="CAJNOE010001260">
    <property type="protein sequence ID" value="CAF1406259.1"/>
    <property type="molecule type" value="Genomic_DNA"/>
</dbReference>
<proteinExistence type="predicted"/>
<dbReference type="GO" id="GO:0097037">
    <property type="term" value="P:heme export"/>
    <property type="evidence" value="ECO:0007669"/>
    <property type="project" value="TreeGrafter"/>
</dbReference>